<name>A0A0A2C541_PROMR</name>
<protein>
    <submittedName>
        <fullName evidence="1">Uncharacterized protein</fullName>
    </submittedName>
</protein>
<dbReference type="RefSeq" id="WP_036906502.1">
    <property type="nucleotide sequence ID" value="NZ_CP138967.1"/>
</dbReference>
<proteinExistence type="predicted"/>
<comment type="caution">
    <text evidence="1">The sequence shown here is derived from an EMBL/GenBank/DDBJ whole genome shotgun (WGS) entry which is preliminary data.</text>
</comment>
<sequence length="132" mass="15944">MKLISNFAELLHEVKLPAAEKCFSIEEGDEKYIEKWIKDGEITCELEKLFNWINLEYKLKRTDLNDEERQLAEEIKKRFPVDLWRVIKIFSDHQKKYRYYKKAIEDVKRRTTPRMNEQAITTIFSPGWSINT</sequence>
<evidence type="ECO:0000313" key="1">
    <source>
        <dbReference type="EMBL" id="KGG19990.1"/>
    </source>
</evidence>
<dbReference type="Proteomes" id="UP000030392">
    <property type="component" value="Unassembled WGS sequence"/>
</dbReference>
<reference evidence="2" key="1">
    <citation type="journal article" date="2014" name="Sci. Data">
        <title>Genomes of diverse isolates of the marine cyanobacterium Prochlorococcus.</title>
        <authorList>
            <person name="Biller S."/>
            <person name="Berube P."/>
            <person name="Thompson J."/>
            <person name="Kelly L."/>
            <person name="Roggensack S."/>
            <person name="Awad L."/>
            <person name="Roache-Johnson K."/>
            <person name="Ding H."/>
            <person name="Giovannoni S.J."/>
            <person name="Moore L.R."/>
            <person name="Chisholm S.W."/>
        </authorList>
    </citation>
    <scope>NUCLEOTIDE SEQUENCE [LARGE SCALE GENOMIC DNA]</scope>
    <source>
        <strain evidence="2">PAC1</strain>
    </source>
</reference>
<organism evidence="1 2">
    <name type="scientific">Prochlorococcus marinus str. PAC1</name>
    <dbReference type="NCBI Taxonomy" id="59924"/>
    <lineage>
        <taxon>Bacteria</taxon>
        <taxon>Bacillati</taxon>
        <taxon>Cyanobacteriota</taxon>
        <taxon>Cyanophyceae</taxon>
        <taxon>Synechococcales</taxon>
        <taxon>Prochlorococcaceae</taxon>
        <taxon>Prochlorococcus</taxon>
    </lineage>
</organism>
<dbReference type="AlphaFoldDB" id="A0A0A2C541"/>
<dbReference type="EMBL" id="JNAX01000014">
    <property type="protein sequence ID" value="KGG19990.1"/>
    <property type="molecule type" value="Genomic_DNA"/>
</dbReference>
<gene>
    <name evidence="1" type="ORF">EV03_1454</name>
</gene>
<accession>A0A0A2C541</accession>
<evidence type="ECO:0000313" key="2">
    <source>
        <dbReference type="Proteomes" id="UP000030392"/>
    </source>
</evidence>